<comment type="caution">
    <text evidence="1">The sequence shown here is derived from an EMBL/GenBank/DDBJ whole genome shotgun (WGS) entry which is preliminary data.</text>
</comment>
<reference evidence="1 2" key="1">
    <citation type="submission" date="2015-04" db="EMBL/GenBank/DDBJ databases">
        <authorList>
            <person name="Cao L."/>
            <person name="Gao C.H."/>
        </authorList>
    </citation>
    <scope>NUCLEOTIDE SEQUENCE [LARGE SCALE GENOMIC DNA]</scope>
    <source>
        <strain evidence="1 2">SH3</strain>
    </source>
</reference>
<evidence type="ECO:0000313" key="2">
    <source>
        <dbReference type="Proteomes" id="UP000236509"/>
    </source>
</evidence>
<keyword evidence="2" id="KW-1185">Reference proteome</keyword>
<evidence type="ECO:0000313" key="1">
    <source>
        <dbReference type="EMBL" id="CRI25775.1"/>
    </source>
</evidence>
<dbReference type="Proteomes" id="UP000236509">
    <property type="component" value="Unassembled WGS sequence"/>
</dbReference>
<accession>A0A7U7JTS2</accession>
<dbReference type="AlphaFoldDB" id="A0A7U7JTS2"/>
<gene>
    <name evidence="1" type="ORF">BN1326_60164</name>
</gene>
<organism evidence="1 2">
    <name type="scientific">Staphylococcus argenteus</name>
    <dbReference type="NCBI Taxonomy" id="985002"/>
    <lineage>
        <taxon>Bacteria</taxon>
        <taxon>Bacillati</taxon>
        <taxon>Bacillota</taxon>
        <taxon>Bacilli</taxon>
        <taxon>Bacillales</taxon>
        <taxon>Staphylococcaceae</taxon>
        <taxon>Staphylococcus</taxon>
    </lineage>
</organism>
<dbReference type="EMBL" id="CVOU01000018">
    <property type="protein sequence ID" value="CRI25775.1"/>
    <property type="molecule type" value="Genomic_DNA"/>
</dbReference>
<protein>
    <submittedName>
        <fullName evidence="1">Uncharacterized protein</fullName>
    </submittedName>
</protein>
<proteinExistence type="predicted"/>
<sequence>MLNYAQTIKGITFAYFKSIFYLKRTLVISIRITLLSYTTKLKYQR</sequence>
<name>A0A7U7JTS2_9STAP</name>